<keyword evidence="2" id="KW-0863">Zinc-finger</keyword>
<dbReference type="PROSITE" id="PS51186">
    <property type="entry name" value="GNAT"/>
    <property type="match status" value="1"/>
</dbReference>
<dbReference type="InterPro" id="IPR042163">
    <property type="entry name" value="PHF12"/>
</dbReference>
<dbReference type="InterPro" id="IPR000182">
    <property type="entry name" value="GNAT_dom"/>
</dbReference>
<keyword evidence="1" id="KW-0479">Metal-binding</keyword>
<protein>
    <recommendedName>
        <fullName evidence="4">N-acetyltransferase domain-containing protein</fullName>
    </recommendedName>
</protein>
<dbReference type="SUPFAM" id="SSF57903">
    <property type="entry name" value="FYVE/PHD zinc finger"/>
    <property type="match status" value="1"/>
</dbReference>
<dbReference type="CDD" id="cd04301">
    <property type="entry name" value="NAT_SF"/>
    <property type="match status" value="1"/>
</dbReference>
<dbReference type="InterPro" id="IPR001965">
    <property type="entry name" value="Znf_PHD"/>
</dbReference>
<keyword evidence="6" id="KW-1185">Reference proteome</keyword>
<dbReference type="OrthoDB" id="1903104at2759"/>
<dbReference type="SUPFAM" id="SSF55729">
    <property type="entry name" value="Acyl-CoA N-acyltransferases (Nat)"/>
    <property type="match status" value="1"/>
</dbReference>
<dbReference type="PANTHER" id="PTHR46309:SF12">
    <property type="entry name" value="GB|AAC80581.1"/>
    <property type="match status" value="1"/>
</dbReference>
<name>S8C3N7_9LAMI</name>
<proteinExistence type="predicted"/>
<dbReference type="AlphaFoldDB" id="S8C3N7"/>
<dbReference type="Proteomes" id="UP000015453">
    <property type="component" value="Unassembled WGS sequence"/>
</dbReference>
<feature type="non-terminal residue" evidence="5">
    <location>
        <position position="1"/>
    </location>
</feature>
<dbReference type="InterPro" id="IPR016181">
    <property type="entry name" value="Acyl_CoA_acyltransferase"/>
</dbReference>
<keyword evidence="3" id="KW-0862">Zinc</keyword>
<dbReference type="InterPro" id="IPR013083">
    <property type="entry name" value="Znf_RING/FYVE/PHD"/>
</dbReference>
<reference evidence="5 6" key="1">
    <citation type="journal article" date="2013" name="BMC Genomics">
        <title>The miniature genome of a carnivorous plant Genlisea aurea contains a low number of genes and short non-coding sequences.</title>
        <authorList>
            <person name="Leushkin E.V."/>
            <person name="Sutormin R.A."/>
            <person name="Nabieva E.R."/>
            <person name="Penin A.A."/>
            <person name="Kondrashov A.S."/>
            <person name="Logacheva M.D."/>
        </authorList>
    </citation>
    <scope>NUCLEOTIDE SEQUENCE [LARGE SCALE GENOMIC DNA]</scope>
</reference>
<feature type="non-terminal residue" evidence="5">
    <location>
        <position position="275"/>
    </location>
</feature>
<dbReference type="GO" id="GO:0006357">
    <property type="term" value="P:regulation of transcription by RNA polymerase II"/>
    <property type="evidence" value="ECO:0007669"/>
    <property type="project" value="TreeGrafter"/>
</dbReference>
<evidence type="ECO:0000313" key="5">
    <source>
        <dbReference type="EMBL" id="EPS61279.1"/>
    </source>
</evidence>
<gene>
    <name evidence="5" type="ORF">M569_13517</name>
</gene>
<evidence type="ECO:0000256" key="2">
    <source>
        <dbReference type="ARBA" id="ARBA00022771"/>
    </source>
</evidence>
<dbReference type="InterPro" id="IPR011011">
    <property type="entry name" value="Znf_FYVE_PHD"/>
</dbReference>
<dbReference type="PANTHER" id="PTHR46309">
    <property type="entry name" value="PHD FINGER PROTEIN 12"/>
    <property type="match status" value="1"/>
</dbReference>
<sequence length="275" mass="31331">DVPVGNWYCPPCCCSVCSRNTLDETDRRNIDPSVLICTQCERRYHADCILQSGKMNPYRNPDGEWLCRDSCQQIHSGLMKILGKPVSLGAQNLRWTLLKYKKSDSFSDDPETCSKLSTSLSVMHECFEPVRELRTGRDLVDDVIFNRSSKLHRLNFRGFYTVVLENDDDLISVATLRIHGERVAEVPLVATRFRFRRLGMCRILMDELEKRLTELGVERLVLPAAPSVLNTWTDSFGFSVTNPTERLLFIGHTFLDFQGTVFCHKMLIGNDSASA</sequence>
<dbReference type="EMBL" id="AUSU01006954">
    <property type="protein sequence ID" value="EPS61279.1"/>
    <property type="molecule type" value="Genomic_DNA"/>
</dbReference>
<dbReference type="SMART" id="SM00249">
    <property type="entry name" value="PHD"/>
    <property type="match status" value="1"/>
</dbReference>
<dbReference type="GO" id="GO:0016747">
    <property type="term" value="F:acyltransferase activity, transferring groups other than amino-acyl groups"/>
    <property type="evidence" value="ECO:0007669"/>
    <property type="project" value="InterPro"/>
</dbReference>
<evidence type="ECO:0000256" key="1">
    <source>
        <dbReference type="ARBA" id="ARBA00022723"/>
    </source>
</evidence>
<dbReference type="GO" id="GO:0008270">
    <property type="term" value="F:zinc ion binding"/>
    <property type="evidence" value="ECO:0007669"/>
    <property type="project" value="UniProtKB-KW"/>
</dbReference>
<dbReference type="Gene3D" id="3.30.40.10">
    <property type="entry name" value="Zinc/RING finger domain, C3HC4 (zinc finger)"/>
    <property type="match status" value="1"/>
</dbReference>
<dbReference type="Pfam" id="PF23209">
    <property type="entry name" value="IDM1_C"/>
    <property type="match status" value="1"/>
</dbReference>
<accession>S8C3N7</accession>
<evidence type="ECO:0000313" key="6">
    <source>
        <dbReference type="Proteomes" id="UP000015453"/>
    </source>
</evidence>
<evidence type="ECO:0000259" key="4">
    <source>
        <dbReference type="PROSITE" id="PS51186"/>
    </source>
</evidence>
<dbReference type="GO" id="GO:0003714">
    <property type="term" value="F:transcription corepressor activity"/>
    <property type="evidence" value="ECO:0007669"/>
    <property type="project" value="InterPro"/>
</dbReference>
<organism evidence="5 6">
    <name type="scientific">Genlisea aurea</name>
    <dbReference type="NCBI Taxonomy" id="192259"/>
    <lineage>
        <taxon>Eukaryota</taxon>
        <taxon>Viridiplantae</taxon>
        <taxon>Streptophyta</taxon>
        <taxon>Embryophyta</taxon>
        <taxon>Tracheophyta</taxon>
        <taxon>Spermatophyta</taxon>
        <taxon>Magnoliopsida</taxon>
        <taxon>eudicotyledons</taxon>
        <taxon>Gunneridae</taxon>
        <taxon>Pentapetalae</taxon>
        <taxon>asterids</taxon>
        <taxon>lamiids</taxon>
        <taxon>Lamiales</taxon>
        <taxon>Lentibulariaceae</taxon>
        <taxon>Genlisea</taxon>
    </lineage>
</organism>
<comment type="caution">
    <text evidence="5">The sequence shown here is derived from an EMBL/GenBank/DDBJ whole genome shotgun (WGS) entry which is preliminary data.</text>
</comment>
<feature type="domain" description="N-acetyltransferase" evidence="4">
    <location>
        <begin position="122"/>
        <end position="260"/>
    </location>
</feature>
<dbReference type="Gene3D" id="3.40.630.30">
    <property type="match status" value="1"/>
</dbReference>
<evidence type="ECO:0000256" key="3">
    <source>
        <dbReference type="ARBA" id="ARBA00022833"/>
    </source>
</evidence>
<dbReference type="GO" id="GO:0005634">
    <property type="term" value="C:nucleus"/>
    <property type="evidence" value="ECO:0007669"/>
    <property type="project" value="TreeGrafter"/>
</dbReference>
<dbReference type="Pfam" id="PF00628">
    <property type="entry name" value="PHD"/>
    <property type="match status" value="1"/>
</dbReference>
<dbReference type="InterPro" id="IPR056511">
    <property type="entry name" value="IDM1_C"/>
</dbReference>
<dbReference type="InterPro" id="IPR019787">
    <property type="entry name" value="Znf_PHD-finger"/>
</dbReference>